<evidence type="ECO:0000313" key="11">
    <source>
        <dbReference type="Proteomes" id="UP000016932"/>
    </source>
</evidence>
<dbReference type="GO" id="GO:0016567">
    <property type="term" value="P:protein ubiquitination"/>
    <property type="evidence" value="ECO:0007669"/>
    <property type="project" value="InterPro"/>
</dbReference>
<keyword evidence="6" id="KW-0863">Zinc-finger</keyword>
<evidence type="ECO:0000259" key="9">
    <source>
        <dbReference type="PROSITE" id="PS51873"/>
    </source>
</evidence>
<dbReference type="OrthoDB" id="3650316at2759"/>
<evidence type="ECO:0000256" key="7">
    <source>
        <dbReference type="ARBA" id="ARBA00022786"/>
    </source>
</evidence>
<dbReference type="GeneID" id="19338588"/>
<dbReference type="KEGG" id="pfj:MYCFIDRAFT_27742"/>
<dbReference type="eggNOG" id="KOG1812">
    <property type="taxonomic scope" value="Eukaryota"/>
</dbReference>
<evidence type="ECO:0000256" key="4">
    <source>
        <dbReference type="ARBA" id="ARBA00022723"/>
    </source>
</evidence>
<accession>N1QBH3</accession>
<dbReference type="HOGENOM" id="CLU_022048_1_0_1"/>
<name>N1QBH3_PSEFD</name>
<keyword evidence="8" id="KW-0862">Zinc</keyword>
<evidence type="ECO:0000313" key="10">
    <source>
        <dbReference type="EMBL" id="EME89461.1"/>
    </source>
</evidence>
<dbReference type="EMBL" id="KB446555">
    <property type="protein sequence ID" value="EME89461.1"/>
    <property type="molecule type" value="Genomic_DNA"/>
</dbReference>
<protein>
    <recommendedName>
        <fullName evidence="2">RBR-type E3 ubiquitin transferase</fullName>
        <ecNumber evidence="2">2.3.2.31</ecNumber>
    </recommendedName>
</protein>
<evidence type="ECO:0000256" key="6">
    <source>
        <dbReference type="ARBA" id="ARBA00022771"/>
    </source>
</evidence>
<dbReference type="VEuPathDB" id="FungiDB:MYCFIDRAFT_27742"/>
<dbReference type="Gene3D" id="1.20.120.1750">
    <property type="match status" value="1"/>
</dbReference>
<dbReference type="InterPro" id="IPR002867">
    <property type="entry name" value="IBR_dom"/>
</dbReference>
<dbReference type="GO" id="GO:0061630">
    <property type="term" value="F:ubiquitin protein ligase activity"/>
    <property type="evidence" value="ECO:0007669"/>
    <property type="project" value="UniProtKB-EC"/>
</dbReference>
<evidence type="ECO:0000256" key="2">
    <source>
        <dbReference type="ARBA" id="ARBA00012251"/>
    </source>
</evidence>
<evidence type="ECO:0000256" key="1">
    <source>
        <dbReference type="ARBA" id="ARBA00001798"/>
    </source>
</evidence>
<dbReference type="PROSITE" id="PS00518">
    <property type="entry name" value="ZF_RING_1"/>
    <property type="match status" value="1"/>
</dbReference>
<dbReference type="InterPro" id="IPR031127">
    <property type="entry name" value="E3_UB_ligase_RBR"/>
</dbReference>
<dbReference type="InterPro" id="IPR044066">
    <property type="entry name" value="TRIAD_supradom"/>
</dbReference>
<keyword evidence="4" id="KW-0479">Metal-binding</keyword>
<feature type="domain" description="RING-type" evidence="9">
    <location>
        <begin position="19"/>
        <end position="220"/>
    </location>
</feature>
<dbReference type="SUPFAM" id="SSF57850">
    <property type="entry name" value="RING/U-box"/>
    <property type="match status" value="1"/>
</dbReference>
<dbReference type="GO" id="GO:0008270">
    <property type="term" value="F:zinc ion binding"/>
    <property type="evidence" value="ECO:0007669"/>
    <property type="project" value="UniProtKB-KW"/>
</dbReference>
<dbReference type="InterPro" id="IPR017907">
    <property type="entry name" value="Znf_RING_CS"/>
</dbReference>
<keyword evidence="5" id="KW-0677">Repeat</keyword>
<sequence length="297" mass="33790">MQDAAAAGPPTADQSPPVAYIQCVSCTSDVPDSDAYKAHCEHDYCDGCLDQVFNQALIDERFYPPRCCQQDIPYEDVRDFLSERTAQNFAAKKPELDDPKRIYCHVQTCSAYIPQDARANDVGRCPTCPASTCLDCKGTAHDGDCPENEATKLVEELAARESWRRCPSCRRMVELRTGCNHMTCLCKTEFCYICGSSPWMIPDPLRPGQQKRSCNCDQFDEHRILERAEEIVQREGGGNVRAMAEHVREHHDCEGLHNWGRVDGGFHCDGCNEQVPRFIMRCRECRMQRCYRCTRNL</sequence>
<gene>
    <name evidence="10" type="ORF">MYCFIDRAFT_27742</name>
</gene>
<keyword evidence="3" id="KW-0808">Transferase</keyword>
<keyword evidence="7" id="KW-0833">Ubl conjugation pathway</keyword>
<dbReference type="PANTHER" id="PTHR11685">
    <property type="entry name" value="RBR FAMILY RING FINGER AND IBR DOMAIN-CONTAINING"/>
    <property type="match status" value="1"/>
</dbReference>
<dbReference type="Proteomes" id="UP000016932">
    <property type="component" value="Unassembled WGS sequence"/>
</dbReference>
<dbReference type="Pfam" id="PF01485">
    <property type="entry name" value="IBR"/>
    <property type="match status" value="2"/>
</dbReference>
<dbReference type="CDD" id="cd22584">
    <property type="entry name" value="Rcat_RBR_unk"/>
    <property type="match status" value="1"/>
</dbReference>
<proteinExistence type="predicted"/>
<dbReference type="RefSeq" id="XP_007919834.1">
    <property type="nucleotide sequence ID" value="XM_007921643.1"/>
</dbReference>
<comment type="catalytic activity">
    <reaction evidence="1">
        <text>[E2 ubiquitin-conjugating enzyme]-S-ubiquitinyl-L-cysteine + [acceptor protein]-L-lysine = [E2 ubiquitin-conjugating enzyme]-L-cysteine + [acceptor protein]-N(6)-ubiquitinyl-L-lysine.</text>
        <dbReference type="EC" id="2.3.2.31"/>
    </reaction>
</comment>
<dbReference type="PROSITE" id="PS51873">
    <property type="entry name" value="TRIAD"/>
    <property type="match status" value="1"/>
</dbReference>
<organism evidence="10 11">
    <name type="scientific">Pseudocercospora fijiensis (strain CIRAD86)</name>
    <name type="common">Black leaf streak disease fungus</name>
    <name type="synonym">Mycosphaerella fijiensis</name>
    <dbReference type="NCBI Taxonomy" id="383855"/>
    <lineage>
        <taxon>Eukaryota</taxon>
        <taxon>Fungi</taxon>
        <taxon>Dikarya</taxon>
        <taxon>Ascomycota</taxon>
        <taxon>Pezizomycotina</taxon>
        <taxon>Dothideomycetes</taxon>
        <taxon>Dothideomycetidae</taxon>
        <taxon>Mycosphaerellales</taxon>
        <taxon>Mycosphaerellaceae</taxon>
        <taxon>Pseudocercospora</taxon>
    </lineage>
</organism>
<evidence type="ECO:0000256" key="5">
    <source>
        <dbReference type="ARBA" id="ARBA00022737"/>
    </source>
</evidence>
<dbReference type="EC" id="2.3.2.31" evidence="2"/>
<evidence type="ECO:0000256" key="3">
    <source>
        <dbReference type="ARBA" id="ARBA00022679"/>
    </source>
</evidence>
<keyword evidence="11" id="KW-1185">Reference proteome</keyword>
<reference evidence="10 11" key="1">
    <citation type="journal article" date="2012" name="PLoS Pathog.">
        <title>Diverse lifestyles and strategies of plant pathogenesis encoded in the genomes of eighteen Dothideomycetes fungi.</title>
        <authorList>
            <person name="Ohm R.A."/>
            <person name="Feau N."/>
            <person name="Henrissat B."/>
            <person name="Schoch C.L."/>
            <person name="Horwitz B.A."/>
            <person name="Barry K.W."/>
            <person name="Condon B.J."/>
            <person name="Copeland A.C."/>
            <person name="Dhillon B."/>
            <person name="Glaser F."/>
            <person name="Hesse C.N."/>
            <person name="Kosti I."/>
            <person name="LaButti K."/>
            <person name="Lindquist E.A."/>
            <person name="Lucas S."/>
            <person name="Salamov A.A."/>
            <person name="Bradshaw R.E."/>
            <person name="Ciuffetti L."/>
            <person name="Hamelin R.C."/>
            <person name="Kema G.H.J."/>
            <person name="Lawrence C."/>
            <person name="Scott J.A."/>
            <person name="Spatafora J.W."/>
            <person name="Turgeon B.G."/>
            <person name="de Wit P.J.G.M."/>
            <person name="Zhong S."/>
            <person name="Goodwin S.B."/>
            <person name="Grigoriev I.V."/>
        </authorList>
    </citation>
    <scope>NUCLEOTIDE SEQUENCE [LARGE SCALE GENOMIC DNA]</scope>
    <source>
        <strain evidence="10 11">CIRAD86</strain>
    </source>
</reference>
<evidence type="ECO:0000256" key="8">
    <source>
        <dbReference type="ARBA" id="ARBA00022833"/>
    </source>
</evidence>
<dbReference type="AlphaFoldDB" id="N1QBH3"/>